<dbReference type="Pfam" id="PF10282">
    <property type="entry name" value="Lactonase"/>
    <property type="match status" value="1"/>
</dbReference>
<sequence>MRIQSLSLAGLASSVSAVNLYASSYAGTVTSLALTKGYNGSYSLQAKSTVEGCGVDPAWVTLDSEAGVLYCSDEAINNRDSVVTSYSTSESGVLEQIATVGTIWGPVASVLYANRTAIAQAHYLGSSVTTLAIKDGELQTLENFTFTQNGPGPDPDRQDAPHPHQVILDPTESFIIVPDLGSDLLRIFAINEDATLTPATPYRVVPGSGPRHGAFVKTGDATWFFLISELANTVTSFHVGYSNGSLSFTEVFTAGTYGNMTTPTGAAAAELLISPDLKFLHTSSRFDELFQLPNFDPSNSTLIPSDSLASWSIDAATGSLSFIGLAAAGGRVPRQFSLNAEGSLAAVALQSDGTVTIVERDVETGVLGSIVATVDLGAVGVNTVVWDE</sequence>
<dbReference type="InterPro" id="IPR011045">
    <property type="entry name" value="N2O_reductase_N"/>
</dbReference>
<gene>
    <name evidence="3" type="ORF">BDZ85DRAFT_270738</name>
</gene>
<name>A0A6A6FXN9_9PEZI</name>
<dbReference type="InterPro" id="IPR050282">
    <property type="entry name" value="Cycloisomerase_2"/>
</dbReference>
<dbReference type="SUPFAM" id="SSF50974">
    <property type="entry name" value="Nitrous oxide reductase, N-terminal domain"/>
    <property type="match status" value="1"/>
</dbReference>
<dbReference type="GO" id="GO:0017057">
    <property type="term" value="F:6-phosphogluconolactonase activity"/>
    <property type="evidence" value="ECO:0007669"/>
    <property type="project" value="TreeGrafter"/>
</dbReference>
<dbReference type="PANTHER" id="PTHR30344:SF1">
    <property type="entry name" value="6-PHOSPHOGLUCONOLACTONASE"/>
    <property type="match status" value="1"/>
</dbReference>
<keyword evidence="4" id="KW-1185">Reference proteome</keyword>
<comment type="similarity">
    <text evidence="1">Belongs to the cycloisomerase 2 family.</text>
</comment>
<evidence type="ECO:0000313" key="4">
    <source>
        <dbReference type="Proteomes" id="UP000799538"/>
    </source>
</evidence>
<dbReference type="OrthoDB" id="9972196at2759"/>
<organism evidence="3 4">
    <name type="scientific">Elsinoe ampelina</name>
    <dbReference type="NCBI Taxonomy" id="302913"/>
    <lineage>
        <taxon>Eukaryota</taxon>
        <taxon>Fungi</taxon>
        <taxon>Dikarya</taxon>
        <taxon>Ascomycota</taxon>
        <taxon>Pezizomycotina</taxon>
        <taxon>Dothideomycetes</taxon>
        <taxon>Dothideomycetidae</taxon>
        <taxon>Myriangiales</taxon>
        <taxon>Elsinoaceae</taxon>
        <taxon>Elsinoe</taxon>
    </lineage>
</organism>
<feature type="signal peptide" evidence="2">
    <location>
        <begin position="1"/>
        <end position="17"/>
    </location>
</feature>
<dbReference type="PANTHER" id="PTHR30344">
    <property type="entry name" value="6-PHOSPHOGLUCONOLACTONASE-RELATED"/>
    <property type="match status" value="1"/>
</dbReference>
<proteinExistence type="inferred from homology"/>
<reference evidence="4" key="1">
    <citation type="journal article" date="2020" name="Stud. Mycol.">
        <title>101 Dothideomycetes genomes: A test case for predicting lifestyles and emergence of pathogens.</title>
        <authorList>
            <person name="Haridas S."/>
            <person name="Albert R."/>
            <person name="Binder M."/>
            <person name="Bloem J."/>
            <person name="LaButti K."/>
            <person name="Salamov A."/>
            <person name="Andreopoulos B."/>
            <person name="Baker S."/>
            <person name="Barry K."/>
            <person name="Bills G."/>
            <person name="Bluhm B."/>
            <person name="Cannon C."/>
            <person name="Castanera R."/>
            <person name="Culley D."/>
            <person name="Daum C."/>
            <person name="Ezra D."/>
            <person name="Gonzalez J."/>
            <person name="Henrissat B."/>
            <person name="Kuo A."/>
            <person name="Liang C."/>
            <person name="Lipzen A."/>
            <person name="Lutzoni F."/>
            <person name="Magnuson J."/>
            <person name="Mondo S."/>
            <person name="Nolan M."/>
            <person name="Ohm R."/>
            <person name="Pangilinan J."/>
            <person name="Park H.-J."/>
            <person name="Ramirez L."/>
            <person name="Alfaro M."/>
            <person name="Sun H."/>
            <person name="Tritt A."/>
            <person name="Yoshinaga Y."/>
            <person name="Zwiers L.-H."/>
            <person name="Turgeon B."/>
            <person name="Goodwin S."/>
            <person name="Spatafora J."/>
            <person name="Crous P."/>
            <person name="Grigoriev I."/>
        </authorList>
    </citation>
    <scope>NUCLEOTIDE SEQUENCE [LARGE SCALE GENOMIC DNA]</scope>
    <source>
        <strain evidence="4">CECT 20119</strain>
    </source>
</reference>
<dbReference type="InterPro" id="IPR015943">
    <property type="entry name" value="WD40/YVTN_repeat-like_dom_sf"/>
</dbReference>
<dbReference type="Gene3D" id="2.130.10.10">
    <property type="entry name" value="YVTN repeat-like/Quinoprotein amine dehydrogenase"/>
    <property type="match status" value="1"/>
</dbReference>
<dbReference type="AlphaFoldDB" id="A0A6A6FXN9"/>
<dbReference type="EMBL" id="ML992561">
    <property type="protein sequence ID" value="KAF2218246.1"/>
    <property type="molecule type" value="Genomic_DNA"/>
</dbReference>
<dbReference type="Proteomes" id="UP000799538">
    <property type="component" value="Unassembled WGS sequence"/>
</dbReference>
<evidence type="ECO:0000256" key="2">
    <source>
        <dbReference type="SAM" id="SignalP"/>
    </source>
</evidence>
<accession>A0A6A6FXN9</accession>
<keyword evidence="2" id="KW-0732">Signal</keyword>
<dbReference type="InterPro" id="IPR019405">
    <property type="entry name" value="Lactonase_7-beta_prop"/>
</dbReference>
<evidence type="ECO:0000313" key="3">
    <source>
        <dbReference type="EMBL" id="KAF2218246.1"/>
    </source>
</evidence>
<evidence type="ECO:0000256" key="1">
    <source>
        <dbReference type="ARBA" id="ARBA00005564"/>
    </source>
</evidence>
<protein>
    <submittedName>
        <fullName evidence="3">3-carboxymuconate cyclase-like protein-like protein</fullName>
    </submittedName>
</protein>
<feature type="chain" id="PRO_5025625070" evidence="2">
    <location>
        <begin position="18"/>
        <end position="388"/>
    </location>
</feature>